<dbReference type="Proteomes" id="UP001057375">
    <property type="component" value="Unassembled WGS sequence"/>
</dbReference>
<dbReference type="InterPro" id="IPR051802">
    <property type="entry name" value="YfhM-like"/>
</dbReference>
<organism evidence="2 3">
    <name type="scientific">Aduncisulcus paluster</name>
    <dbReference type="NCBI Taxonomy" id="2918883"/>
    <lineage>
        <taxon>Eukaryota</taxon>
        <taxon>Metamonada</taxon>
        <taxon>Carpediemonas-like organisms</taxon>
        <taxon>Aduncisulcus</taxon>
    </lineage>
</organism>
<evidence type="ECO:0000259" key="1">
    <source>
        <dbReference type="Pfam" id="PF17973"/>
    </source>
</evidence>
<keyword evidence="3" id="KW-1185">Reference proteome</keyword>
<comment type="caution">
    <text evidence="2">The sequence shown here is derived from an EMBL/GenBank/DDBJ whole genome shotgun (WGS) entry which is preliminary data.</text>
</comment>
<proteinExistence type="predicted"/>
<protein>
    <submittedName>
        <fullName evidence="2">Alpha-2-macroglobulin family protein</fullName>
    </submittedName>
</protein>
<dbReference type="EMBL" id="BQXS01010311">
    <property type="protein sequence ID" value="GKT33555.1"/>
    <property type="molecule type" value="Genomic_DNA"/>
</dbReference>
<gene>
    <name evidence="2" type="ORF">ADUPG1_007424</name>
</gene>
<evidence type="ECO:0000313" key="3">
    <source>
        <dbReference type="Proteomes" id="UP001057375"/>
    </source>
</evidence>
<dbReference type="Pfam" id="PF17973">
    <property type="entry name" value="bMG10"/>
    <property type="match status" value="1"/>
</dbReference>
<feature type="domain" description="Bacterial alpha-2-macroglobulin MG10" evidence="1">
    <location>
        <begin position="96"/>
        <end position="221"/>
    </location>
</feature>
<dbReference type="InterPro" id="IPR041246">
    <property type="entry name" value="Bact_MG10"/>
</dbReference>
<sequence length="234" mass="25389">MADNDRDVTQDNSLGFLALGTFYGQTKSVPHPSGKIMSGDKELAAFETNGTAQVTVKGDEPLSIVLDAAPEEGTFVWAINSRAVPTIESWKPYSNGLDIKREFLTREGELLDLGDIKQGQLVAMRTVVTSSAKPVSNAVISCLLPSGLEPENTKLATREDLPWIAKGNVQPDHVDIRDDRVLVFSNIPVKGKVENVTLLRAVTRGEFKVPPVQVEGMYDPEKSAATALGKMIIK</sequence>
<dbReference type="PANTHER" id="PTHR40094">
    <property type="entry name" value="ALPHA-2-MACROGLOBULIN HOMOLOG"/>
    <property type="match status" value="1"/>
</dbReference>
<evidence type="ECO:0000313" key="2">
    <source>
        <dbReference type="EMBL" id="GKT33555.1"/>
    </source>
</evidence>
<name>A0ABQ5KM38_9EUKA</name>
<accession>A0ABQ5KM38</accession>
<reference evidence="2" key="1">
    <citation type="submission" date="2022-03" db="EMBL/GenBank/DDBJ databases">
        <title>Draft genome sequence of Aduncisulcus paluster, a free-living microaerophilic Fornicata.</title>
        <authorList>
            <person name="Yuyama I."/>
            <person name="Kume K."/>
            <person name="Tamura T."/>
            <person name="Inagaki Y."/>
            <person name="Hashimoto T."/>
        </authorList>
    </citation>
    <scope>NUCLEOTIDE SEQUENCE</scope>
    <source>
        <strain evidence="2">NY0171</strain>
    </source>
</reference>
<dbReference type="PANTHER" id="PTHR40094:SF1">
    <property type="entry name" value="UBIQUITIN DOMAIN-CONTAINING PROTEIN"/>
    <property type="match status" value="1"/>
</dbReference>